<dbReference type="Gene3D" id="3.40.630.120">
    <property type="match status" value="1"/>
</dbReference>
<name>A0A7Y7II01_9MICC</name>
<feature type="domain" description="N-acyltransferase N-terminal" evidence="1">
    <location>
        <begin position="13"/>
        <end position="131"/>
    </location>
</feature>
<dbReference type="RefSeq" id="WP_176635557.1">
    <property type="nucleotide sequence ID" value="NZ_JAAMFM010000020.1"/>
</dbReference>
<reference evidence="3 4" key="1">
    <citation type="submission" date="2020-02" db="EMBL/GenBank/DDBJ databases">
        <title>Genome sequence of strain AETb3-4.</title>
        <authorList>
            <person name="Gao J."/>
            <person name="Zhang X."/>
        </authorList>
    </citation>
    <scope>NUCLEOTIDE SEQUENCE [LARGE SCALE GENOMIC DNA]</scope>
    <source>
        <strain evidence="3 4">AETb3-4</strain>
    </source>
</reference>
<proteinExistence type="predicted"/>
<organism evidence="3 4">
    <name type="scientific">Arthrobacter wenxiniae</name>
    <dbReference type="NCBI Taxonomy" id="2713570"/>
    <lineage>
        <taxon>Bacteria</taxon>
        <taxon>Bacillati</taxon>
        <taxon>Actinomycetota</taxon>
        <taxon>Actinomycetes</taxon>
        <taxon>Micrococcales</taxon>
        <taxon>Micrococcaceae</taxon>
        <taxon>Arthrobacter</taxon>
    </lineage>
</organism>
<accession>A0A7Y7II01</accession>
<gene>
    <name evidence="3" type="ORF">G6034_13135</name>
</gene>
<dbReference type="Pfam" id="PF18164">
    <property type="entry name" value="GNAT_C"/>
    <property type="match status" value="1"/>
</dbReference>
<feature type="domain" description="GNAT-like C-terminal" evidence="2">
    <location>
        <begin position="133"/>
        <end position="282"/>
    </location>
</feature>
<protein>
    <submittedName>
        <fullName evidence="3">DUF5596 domain-containing protein</fullName>
    </submittedName>
</protein>
<evidence type="ECO:0000313" key="4">
    <source>
        <dbReference type="Proteomes" id="UP000543556"/>
    </source>
</evidence>
<dbReference type="Pfam" id="PF18082">
    <property type="entry name" value="NAT_N"/>
    <property type="match status" value="1"/>
</dbReference>
<evidence type="ECO:0000259" key="1">
    <source>
        <dbReference type="Pfam" id="PF18082"/>
    </source>
</evidence>
<dbReference type="InterPro" id="IPR041273">
    <property type="entry name" value="NAT_N"/>
</dbReference>
<keyword evidence="4" id="KW-1185">Reference proteome</keyword>
<dbReference type="EMBL" id="JAAMFM010000020">
    <property type="protein sequence ID" value="NVM95839.1"/>
    <property type="molecule type" value="Genomic_DNA"/>
</dbReference>
<sequence>MIPHTALSTELSLDYLAVAEEDRDGCLRLLEGEISPAAAVVQAFLASRLGSADAAVPELGTPGLPVTENDWLEGMLRFVPALQAWHAELDIPDAVTRDTLADFGRNLAINRRVHGRFGMDTWKWLTHHFAGRLFALGRLQYLIHQPAAPIPGVADGGWILGVHIPEDGGLGTAPVAESLAAARPFFATHFPERPVRTANCESWLLDPYLAAHIDTWSNIARFAALFTPYGTPHNEPTDAVYFTFRTRSMENLSSLPRTTALQRLVLDRIDAGGAWQVGCGYLTLP</sequence>
<evidence type="ECO:0000313" key="3">
    <source>
        <dbReference type="EMBL" id="NVM95839.1"/>
    </source>
</evidence>
<dbReference type="AlphaFoldDB" id="A0A7Y7II01"/>
<comment type="caution">
    <text evidence="3">The sequence shown here is derived from an EMBL/GenBank/DDBJ whole genome shotgun (WGS) entry which is preliminary data.</text>
</comment>
<dbReference type="InterPro" id="IPR041644">
    <property type="entry name" value="GNAT_C"/>
</dbReference>
<dbReference type="Proteomes" id="UP000543556">
    <property type="component" value="Unassembled WGS sequence"/>
</dbReference>
<evidence type="ECO:0000259" key="2">
    <source>
        <dbReference type="Pfam" id="PF18164"/>
    </source>
</evidence>